<keyword evidence="8" id="KW-1185">Reference proteome</keyword>
<gene>
    <name evidence="7" type="primary">CLNS1A</name>
    <name evidence="7" type="ORF">FOL47_010674</name>
</gene>
<dbReference type="EMBL" id="JAAPAO010000849">
    <property type="protein sequence ID" value="KAF4653131.1"/>
    <property type="molecule type" value="Genomic_DNA"/>
</dbReference>
<sequence length="686" mass="75837">MNFWSSPSSSSPNPSSLGGIGSSPVNMIDSITDDDGEALIDEAEQRVEEMTDRVAFHHQLNGEGVCVSYLAGAKHGRWPGISWLKDAVTGPRFSGTADDLLESLQSPASKQKAECMLRNVVKICNACGKACAITLDICNSCSGDIKDTPKSYTDNVMMCFMLGIEGTPRCPLTIPIRSQSPSYLCYDDLLASSPCHLNVIPTEHYLPDWRWLLTRPRDGLEIMESLYQVAKDVATSQFLSNREFLQKLFSPSLVNEILRDPGHFVDNYVMSGFDYPPSQMQLHLQFIVLNSLVESSATIDLIGQTDAESVVEYIKECTGIDYYTHHRQMMGRFKLNNRVSANWQADDFEFIVVSPPENSSDKDMVISLRSGESIPKKSSVALQSDDKLVLQNYGRPYSIMGAPTGDVCVGYEQRVAGLEQENRYLKKRLMQQQHQEIPGGITDDGTLSDLAVPQPEGVVNVNFKGVNVVVDADDDDADDDNDASVHFLVSSLPLSYVAYILMTNQSPIVDINSPGASFITDRAGPEDLHLLPEEQVMHRFHQVRCYIQETCLGTGVVLMTSQRFVWLSLDNESVGVGIEYKSIQLHATATELCDDIPEPCLYLQLEPDVSEDDDEMEDPPEIRLVPSNPGETLQQMFDALNEMQLMHPDDGDEDGSTADDEAPMDLSGFTFAPGFTLGADTPNGHH</sequence>
<proteinExistence type="predicted"/>
<feature type="coiled-coil region" evidence="5">
    <location>
        <begin position="33"/>
        <end position="60"/>
    </location>
</feature>
<name>A0A7J6L2Y5_PERCH</name>
<dbReference type="InterPro" id="IPR036265">
    <property type="entry name" value="HIT-like_sf"/>
</dbReference>
<dbReference type="InterPro" id="IPR039924">
    <property type="entry name" value="ICln/Lot5/Saf5"/>
</dbReference>
<evidence type="ECO:0000256" key="3">
    <source>
        <dbReference type="ARBA" id="ARBA00022490"/>
    </source>
</evidence>
<dbReference type="SUPFAM" id="SSF54197">
    <property type="entry name" value="HIT-like"/>
    <property type="match status" value="1"/>
</dbReference>
<dbReference type="Pfam" id="PF03517">
    <property type="entry name" value="Voldacs"/>
    <property type="match status" value="1"/>
</dbReference>
<evidence type="ECO:0000256" key="5">
    <source>
        <dbReference type="SAM" id="Coils"/>
    </source>
</evidence>
<evidence type="ECO:0000313" key="7">
    <source>
        <dbReference type="EMBL" id="KAF4653131.1"/>
    </source>
</evidence>
<dbReference type="GO" id="GO:0045292">
    <property type="term" value="P:mRNA cis splicing, via spliceosome"/>
    <property type="evidence" value="ECO:0007669"/>
    <property type="project" value="TreeGrafter"/>
</dbReference>
<comment type="caution">
    <text evidence="7">The sequence shown here is derived from an EMBL/GenBank/DDBJ whole genome shotgun (WGS) entry which is preliminary data.</text>
</comment>
<accession>A0A7J6L2Y5</accession>
<keyword evidence="3" id="KW-0963">Cytoplasm</keyword>
<keyword evidence="5" id="KW-0175">Coiled coil</keyword>
<evidence type="ECO:0000256" key="4">
    <source>
        <dbReference type="ARBA" id="ARBA00023242"/>
    </source>
</evidence>
<dbReference type="PANTHER" id="PTHR21399">
    <property type="entry name" value="CHLORIDE CONDUCTANCE REGULATORY PROTEIN ICLN"/>
    <property type="match status" value="1"/>
</dbReference>
<dbReference type="GO" id="GO:0005829">
    <property type="term" value="C:cytosol"/>
    <property type="evidence" value="ECO:0007669"/>
    <property type="project" value="TreeGrafter"/>
</dbReference>
<dbReference type="AlphaFoldDB" id="A0A7J6L2Y5"/>
<evidence type="ECO:0000256" key="6">
    <source>
        <dbReference type="SAM" id="MobiDB-lite"/>
    </source>
</evidence>
<evidence type="ECO:0000313" key="8">
    <source>
        <dbReference type="Proteomes" id="UP000591131"/>
    </source>
</evidence>
<feature type="region of interest" description="Disordered" evidence="6">
    <location>
        <begin position="1"/>
        <end position="28"/>
    </location>
</feature>
<dbReference type="GO" id="GO:0005681">
    <property type="term" value="C:spliceosomal complex"/>
    <property type="evidence" value="ECO:0007669"/>
    <property type="project" value="TreeGrafter"/>
</dbReference>
<dbReference type="GO" id="GO:0034715">
    <property type="term" value="C:pICln-Sm protein complex"/>
    <property type="evidence" value="ECO:0007669"/>
    <property type="project" value="TreeGrafter"/>
</dbReference>
<reference evidence="7 8" key="1">
    <citation type="submission" date="2020-04" db="EMBL/GenBank/DDBJ databases">
        <title>Perkinsus chesapeaki whole genome sequence.</title>
        <authorList>
            <person name="Bogema D.R."/>
        </authorList>
    </citation>
    <scope>NUCLEOTIDE SEQUENCE [LARGE SCALE GENOMIC DNA]</scope>
    <source>
        <strain evidence="7">ATCC PRA-425</strain>
    </source>
</reference>
<evidence type="ECO:0000256" key="1">
    <source>
        <dbReference type="ARBA" id="ARBA00004123"/>
    </source>
</evidence>
<dbReference type="Gene3D" id="2.30.29.30">
    <property type="entry name" value="Pleckstrin-homology domain (PH domain)/Phosphotyrosine-binding domain (PTB)"/>
    <property type="match status" value="1"/>
</dbReference>
<protein>
    <submittedName>
        <fullName evidence="7">Methylosome subunit pICln</fullName>
    </submittedName>
</protein>
<organism evidence="7 8">
    <name type="scientific">Perkinsus chesapeaki</name>
    <name type="common">Clam parasite</name>
    <name type="synonym">Perkinsus andrewsi</name>
    <dbReference type="NCBI Taxonomy" id="330153"/>
    <lineage>
        <taxon>Eukaryota</taxon>
        <taxon>Sar</taxon>
        <taxon>Alveolata</taxon>
        <taxon>Perkinsozoa</taxon>
        <taxon>Perkinsea</taxon>
        <taxon>Perkinsida</taxon>
        <taxon>Perkinsidae</taxon>
        <taxon>Perkinsus</taxon>
    </lineage>
</organism>
<dbReference type="PANTHER" id="PTHR21399:SF0">
    <property type="entry name" value="METHYLOSOME SUBUNIT PICLN"/>
    <property type="match status" value="1"/>
</dbReference>
<feature type="coiled-coil region" evidence="5">
    <location>
        <begin position="408"/>
        <end position="435"/>
    </location>
</feature>
<feature type="compositionally biased region" description="Low complexity" evidence="6">
    <location>
        <begin position="1"/>
        <end position="17"/>
    </location>
</feature>
<dbReference type="OrthoDB" id="418691at2759"/>
<keyword evidence="4" id="KW-0539">Nucleus</keyword>
<dbReference type="InterPro" id="IPR011993">
    <property type="entry name" value="PH-like_dom_sf"/>
</dbReference>
<comment type="subcellular location">
    <subcellularLocation>
        <location evidence="2">Cytoplasm</location>
    </subcellularLocation>
    <subcellularLocation>
        <location evidence="1">Nucleus</location>
    </subcellularLocation>
</comment>
<evidence type="ECO:0000256" key="2">
    <source>
        <dbReference type="ARBA" id="ARBA00004496"/>
    </source>
</evidence>
<dbReference type="Proteomes" id="UP000591131">
    <property type="component" value="Unassembled WGS sequence"/>
</dbReference>
<dbReference type="GO" id="GO:0000387">
    <property type="term" value="P:spliceosomal snRNP assembly"/>
    <property type="evidence" value="ECO:0007669"/>
    <property type="project" value="TreeGrafter"/>
</dbReference>